<dbReference type="EMBL" id="VSFG01000007">
    <property type="protein sequence ID" value="TYB42971.1"/>
    <property type="molecule type" value="Genomic_DNA"/>
</dbReference>
<feature type="domain" description="Rhodanese" evidence="2">
    <location>
        <begin position="19"/>
        <end position="108"/>
    </location>
</feature>
<dbReference type="Proteomes" id="UP000323380">
    <property type="component" value="Unassembled WGS sequence"/>
</dbReference>
<sequence>MTTLPAAVEAADLRERLAAPDAPRILDVRTPGEFAAAHIPGSYNVPLDTLREHRADLRAHLDEIVLVCRTGNRATKAERVLAADGTTGAHVLTGGILAWEAAGAPLTRGRARWDLERQVRLVAGVLVLAGVLGALAVPPLVWLAAAIGAGLTVAALTGTCLMGTLLARLPHNRAPGCDAAGLAALLRDRAPR</sequence>
<dbReference type="RefSeq" id="WP_067893193.1">
    <property type="nucleotide sequence ID" value="NZ_VSFG01000007.1"/>
</dbReference>
<dbReference type="AlphaFoldDB" id="A0A5D0NFK3"/>
<reference evidence="3 4" key="1">
    <citation type="submission" date="2019-08" db="EMBL/GenBank/DDBJ databases">
        <title>Actinomadura sp. nov. CYP1-5 isolated from mountain soil.</title>
        <authorList>
            <person name="Songsumanus A."/>
            <person name="Kuncharoen N."/>
            <person name="Kudo T."/>
            <person name="Yuki M."/>
            <person name="Igarashi Y."/>
            <person name="Tanasupawat S."/>
        </authorList>
    </citation>
    <scope>NUCLEOTIDE SEQUENCE [LARGE SCALE GENOMIC DNA]</scope>
    <source>
        <strain evidence="3 4">JCM 14158</strain>
    </source>
</reference>
<dbReference type="PANTHER" id="PTHR43031:SF16">
    <property type="entry name" value="OXIDOREDUCTASE"/>
    <property type="match status" value="1"/>
</dbReference>
<evidence type="ECO:0000313" key="3">
    <source>
        <dbReference type="EMBL" id="TYB42971.1"/>
    </source>
</evidence>
<dbReference type="InterPro" id="IPR001763">
    <property type="entry name" value="Rhodanese-like_dom"/>
</dbReference>
<dbReference type="SMART" id="SM00450">
    <property type="entry name" value="RHOD"/>
    <property type="match status" value="1"/>
</dbReference>
<organism evidence="3 4">
    <name type="scientific">Actinomadura chibensis</name>
    <dbReference type="NCBI Taxonomy" id="392828"/>
    <lineage>
        <taxon>Bacteria</taxon>
        <taxon>Bacillati</taxon>
        <taxon>Actinomycetota</taxon>
        <taxon>Actinomycetes</taxon>
        <taxon>Streptosporangiales</taxon>
        <taxon>Thermomonosporaceae</taxon>
        <taxon>Actinomadura</taxon>
    </lineage>
</organism>
<dbReference type="Gene3D" id="3.40.250.10">
    <property type="entry name" value="Rhodanese-like domain"/>
    <property type="match status" value="1"/>
</dbReference>
<dbReference type="InterPro" id="IPR050229">
    <property type="entry name" value="GlpE_sulfurtransferase"/>
</dbReference>
<keyword evidence="1" id="KW-1133">Transmembrane helix</keyword>
<accession>A0A5D0NFK3</accession>
<feature type="transmembrane region" description="Helical" evidence="1">
    <location>
        <begin position="119"/>
        <end position="137"/>
    </location>
</feature>
<keyword evidence="1" id="KW-0472">Membrane</keyword>
<dbReference type="PROSITE" id="PS50206">
    <property type="entry name" value="RHODANESE_3"/>
    <property type="match status" value="1"/>
</dbReference>
<comment type="caution">
    <text evidence="3">The sequence shown here is derived from an EMBL/GenBank/DDBJ whole genome shotgun (WGS) entry which is preliminary data.</text>
</comment>
<dbReference type="Pfam" id="PF11127">
    <property type="entry name" value="YgaP-like_TM"/>
    <property type="match status" value="1"/>
</dbReference>
<dbReference type="InterPro" id="IPR036873">
    <property type="entry name" value="Rhodanese-like_dom_sf"/>
</dbReference>
<evidence type="ECO:0000313" key="4">
    <source>
        <dbReference type="Proteomes" id="UP000323380"/>
    </source>
</evidence>
<dbReference type="Gene3D" id="6.10.140.1340">
    <property type="match status" value="1"/>
</dbReference>
<dbReference type="InterPro" id="IPR021309">
    <property type="entry name" value="YgaP-like_TM"/>
</dbReference>
<name>A0A5D0NFK3_9ACTN</name>
<dbReference type="STRING" id="1220554.GCA_001552135_03944"/>
<dbReference type="Pfam" id="PF00581">
    <property type="entry name" value="Rhodanese"/>
    <property type="match status" value="1"/>
</dbReference>
<dbReference type="CDD" id="cd00158">
    <property type="entry name" value="RHOD"/>
    <property type="match status" value="1"/>
</dbReference>
<feature type="transmembrane region" description="Helical" evidence="1">
    <location>
        <begin position="143"/>
        <end position="166"/>
    </location>
</feature>
<keyword evidence="4" id="KW-1185">Reference proteome</keyword>
<evidence type="ECO:0000259" key="2">
    <source>
        <dbReference type="PROSITE" id="PS50206"/>
    </source>
</evidence>
<proteinExistence type="predicted"/>
<dbReference type="PANTHER" id="PTHR43031">
    <property type="entry name" value="FAD-DEPENDENT OXIDOREDUCTASE"/>
    <property type="match status" value="1"/>
</dbReference>
<dbReference type="SUPFAM" id="SSF52821">
    <property type="entry name" value="Rhodanese/Cell cycle control phosphatase"/>
    <property type="match status" value="1"/>
</dbReference>
<protein>
    <submittedName>
        <fullName evidence="3">Rhodanese-like domain-containing protein</fullName>
    </submittedName>
</protein>
<evidence type="ECO:0000256" key="1">
    <source>
        <dbReference type="SAM" id="Phobius"/>
    </source>
</evidence>
<gene>
    <name evidence="3" type="ORF">FXF69_29920</name>
</gene>
<keyword evidence="1" id="KW-0812">Transmembrane</keyword>